<evidence type="ECO:0000313" key="1">
    <source>
        <dbReference type="EMBL" id="PWJ95678.1"/>
    </source>
</evidence>
<accession>A0AA45HJ35</accession>
<gene>
    <name evidence="1" type="ORF">C7380_10493</name>
</gene>
<dbReference type="EMBL" id="QGGI01000004">
    <property type="protein sequence ID" value="PWJ95678.1"/>
    <property type="molecule type" value="Genomic_DNA"/>
</dbReference>
<keyword evidence="2" id="KW-1185">Reference proteome</keyword>
<sequence>MNKKVQVISRPINISGDKKDKVEPGNGNCFGC</sequence>
<dbReference type="Proteomes" id="UP000245921">
    <property type="component" value="Unassembled WGS sequence"/>
</dbReference>
<dbReference type="AlphaFoldDB" id="A0AA45HJ35"/>
<proteinExistence type="predicted"/>
<name>A0AA45HJ35_9BACT</name>
<reference evidence="1 2" key="1">
    <citation type="submission" date="2018-05" db="EMBL/GenBank/DDBJ databases">
        <title>Genomic Encyclopedia of Type Strains, Phase IV (KMG-IV): sequencing the most valuable type-strain genomes for metagenomic binning, comparative biology and taxonomic classification.</title>
        <authorList>
            <person name="Goeker M."/>
        </authorList>
    </citation>
    <scope>NUCLEOTIDE SEQUENCE [LARGE SCALE GENOMIC DNA]</scope>
    <source>
        <strain evidence="1 2">DSM 24906</strain>
    </source>
</reference>
<organism evidence="1 2">
    <name type="scientific">Oceanotoga teriensis</name>
    <dbReference type="NCBI Taxonomy" id="515440"/>
    <lineage>
        <taxon>Bacteria</taxon>
        <taxon>Thermotogati</taxon>
        <taxon>Thermotogota</taxon>
        <taxon>Thermotogae</taxon>
        <taxon>Petrotogales</taxon>
        <taxon>Petrotogaceae</taxon>
        <taxon>Oceanotoga</taxon>
    </lineage>
</organism>
<protein>
    <submittedName>
        <fullName evidence="1">Uncharacterized protein</fullName>
    </submittedName>
</protein>
<evidence type="ECO:0000313" key="2">
    <source>
        <dbReference type="Proteomes" id="UP000245921"/>
    </source>
</evidence>
<comment type="caution">
    <text evidence="1">The sequence shown here is derived from an EMBL/GenBank/DDBJ whole genome shotgun (WGS) entry which is preliminary data.</text>
</comment>